<name>A0A9W6TTJ4_9STRA</name>
<gene>
    <name evidence="3" type="ORF">Pfra01_000211500</name>
</gene>
<feature type="region of interest" description="Disordered" evidence="1">
    <location>
        <begin position="297"/>
        <end position="350"/>
    </location>
</feature>
<dbReference type="InterPro" id="IPR007889">
    <property type="entry name" value="HTH_Psq"/>
</dbReference>
<reference evidence="3" key="1">
    <citation type="submission" date="2023-04" db="EMBL/GenBank/DDBJ databases">
        <title>Phytophthora fragariaefolia NBRC 109709.</title>
        <authorList>
            <person name="Ichikawa N."/>
            <person name="Sato H."/>
            <person name="Tonouchi N."/>
        </authorList>
    </citation>
    <scope>NUCLEOTIDE SEQUENCE</scope>
    <source>
        <strain evidence="3">NBRC 109709</strain>
    </source>
</reference>
<dbReference type="AlphaFoldDB" id="A0A9W6TTJ4"/>
<dbReference type="Proteomes" id="UP001165121">
    <property type="component" value="Unassembled WGS sequence"/>
</dbReference>
<feature type="compositionally biased region" description="Low complexity" evidence="1">
    <location>
        <begin position="35"/>
        <end position="67"/>
    </location>
</feature>
<dbReference type="InterPro" id="IPR009057">
    <property type="entry name" value="Homeodomain-like_sf"/>
</dbReference>
<evidence type="ECO:0000313" key="4">
    <source>
        <dbReference type="Proteomes" id="UP001165121"/>
    </source>
</evidence>
<dbReference type="GO" id="GO:0003677">
    <property type="term" value="F:DNA binding"/>
    <property type="evidence" value="ECO:0007669"/>
    <property type="project" value="InterPro"/>
</dbReference>
<dbReference type="Gene3D" id="1.10.10.60">
    <property type="entry name" value="Homeodomain-like"/>
    <property type="match status" value="1"/>
</dbReference>
<protein>
    <submittedName>
        <fullName evidence="3">Unnamed protein product</fullName>
    </submittedName>
</protein>
<organism evidence="3 4">
    <name type="scientific">Phytophthora fragariaefolia</name>
    <dbReference type="NCBI Taxonomy" id="1490495"/>
    <lineage>
        <taxon>Eukaryota</taxon>
        <taxon>Sar</taxon>
        <taxon>Stramenopiles</taxon>
        <taxon>Oomycota</taxon>
        <taxon>Peronosporomycetes</taxon>
        <taxon>Peronosporales</taxon>
        <taxon>Peronosporaceae</taxon>
        <taxon>Phytophthora</taxon>
    </lineage>
</organism>
<feature type="compositionally biased region" description="Polar residues" evidence="1">
    <location>
        <begin position="25"/>
        <end position="34"/>
    </location>
</feature>
<accession>A0A9W6TTJ4</accession>
<evidence type="ECO:0000256" key="1">
    <source>
        <dbReference type="SAM" id="MobiDB-lite"/>
    </source>
</evidence>
<dbReference type="EMBL" id="BSXT01000169">
    <property type="protein sequence ID" value="GMF19659.1"/>
    <property type="molecule type" value="Genomic_DNA"/>
</dbReference>
<proteinExistence type="predicted"/>
<evidence type="ECO:0000259" key="2">
    <source>
        <dbReference type="Pfam" id="PF05225"/>
    </source>
</evidence>
<dbReference type="Pfam" id="PF05225">
    <property type="entry name" value="HTH_psq"/>
    <property type="match status" value="1"/>
</dbReference>
<feature type="compositionally biased region" description="Polar residues" evidence="1">
    <location>
        <begin position="68"/>
        <end position="87"/>
    </location>
</feature>
<comment type="caution">
    <text evidence="3">The sequence shown here is derived from an EMBL/GenBank/DDBJ whole genome shotgun (WGS) entry which is preliminary data.</text>
</comment>
<keyword evidence="4" id="KW-1185">Reference proteome</keyword>
<evidence type="ECO:0000313" key="3">
    <source>
        <dbReference type="EMBL" id="GMF19659.1"/>
    </source>
</evidence>
<dbReference type="OrthoDB" id="164955at2759"/>
<feature type="domain" description="HTH psq-type" evidence="2">
    <location>
        <begin position="103"/>
        <end position="140"/>
    </location>
</feature>
<sequence>MVVGDRRAAALWTQRENIGEGEELGSNTSSGSFDSESGTTTGASSGSFDSESGTTTGTSSNSSVGTSLATASANSNRSNYESSLDSVSSEKRGYKQSHTVPPETWEKAIAAVEQQGMSLRAAAKVYGVHFAALHRRVKKRAQGGQSSKSTNGYFHPSDEAGIVRVVVARAELGVLMTFDELMKLVETAALRKLPDISVKNARKLMVRFQTRNEQSIRHIIVDWPPPLPSAASGTNASHYHLEHPGFDYGAEHSPSSATTQQSFVAHGEGNTESTMAAVTPPSLFVLPVRVGPISSADKNVSRPVLPSMNSIRSPLRAPDTTMASPPPPLSQTQGVPGDHDANRSQPVMFV</sequence>
<dbReference type="SUPFAM" id="SSF46689">
    <property type="entry name" value="Homeodomain-like"/>
    <property type="match status" value="1"/>
</dbReference>
<feature type="region of interest" description="Disordered" evidence="1">
    <location>
        <begin position="1"/>
        <end position="100"/>
    </location>
</feature>